<dbReference type="InterPro" id="IPR007861">
    <property type="entry name" value="DNA_mismatch_repair_MutS_clamp"/>
</dbReference>
<dbReference type="EMBL" id="BTGB01000002">
    <property type="protein sequence ID" value="GMM45282.1"/>
    <property type="molecule type" value="Genomic_DNA"/>
</dbReference>
<dbReference type="AlphaFoldDB" id="A0AAV5R2N7"/>
<comment type="caution">
    <text evidence="9">The sequence shown here is derived from an EMBL/GenBank/DDBJ whole genome shotgun (WGS) entry which is preliminary data.</text>
</comment>
<dbReference type="Pfam" id="PF00488">
    <property type="entry name" value="MutS_V"/>
    <property type="match status" value="1"/>
</dbReference>
<evidence type="ECO:0000256" key="2">
    <source>
        <dbReference type="ARBA" id="ARBA00022741"/>
    </source>
</evidence>
<evidence type="ECO:0000256" key="5">
    <source>
        <dbReference type="ARBA" id="ARBA00025373"/>
    </source>
</evidence>
<reference evidence="9 10" key="1">
    <citation type="journal article" date="2023" name="Elife">
        <title>Identification of key yeast species and microbe-microbe interactions impacting larval growth of Drosophila in the wild.</title>
        <authorList>
            <person name="Mure A."/>
            <person name="Sugiura Y."/>
            <person name="Maeda R."/>
            <person name="Honda K."/>
            <person name="Sakurai N."/>
            <person name="Takahashi Y."/>
            <person name="Watada M."/>
            <person name="Katoh T."/>
            <person name="Gotoh A."/>
            <person name="Gotoh Y."/>
            <person name="Taniguchi I."/>
            <person name="Nakamura K."/>
            <person name="Hayashi T."/>
            <person name="Katayama T."/>
            <person name="Uemura T."/>
            <person name="Hattori Y."/>
        </authorList>
    </citation>
    <scope>NUCLEOTIDE SEQUENCE [LARGE SCALE GENOMIC DNA]</scope>
    <source>
        <strain evidence="9 10">PK-24</strain>
    </source>
</reference>
<comment type="similarity">
    <text evidence="1">Belongs to the DNA mismatch repair MutS family.</text>
</comment>
<dbReference type="Pfam" id="PF05190">
    <property type="entry name" value="MutS_IV"/>
    <property type="match status" value="1"/>
</dbReference>
<dbReference type="PANTHER" id="PTHR11361:SF20">
    <property type="entry name" value="MUTS PROTEIN HOMOLOG 5"/>
    <property type="match status" value="1"/>
</dbReference>
<dbReference type="GO" id="GO:0005634">
    <property type="term" value="C:nucleus"/>
    <property type="evidence" value="ECO:0007669"/>
    <property type="project" value="TreeGrafter"/>
</dbReference>
<dbReference type="GO" id="GO:0005524">
    <property type="term" value="F:ATP binding"/>
    <property type="evidence" value="ECO:0007669"/>
    <property type="project" value="UniProtKB-KW"/>
</dbReference>
<dbReference type="InterPro" id="IPR045076">
    <property type="entry name" value="MutS"/>
</dbReference>
<dbReference type="GO" id="GO:0051026">
    <property type="term" value="P:chiasma assembly"/>
    <property type="evidence" value="ECO:0007669"/>
    <property type="project" value="TreeGrafter"/>
</dbReference>
<evidence type="ECO:0000256" key="3">
    <source>
        <dbReference type="ARBA" id="ARBA00022840"/>
    </source>
</evidence>
<dbReference type="SUPFAM" id="SSF52540">
    <property type="entry name" value="P-loop containing nucleoside triphosphate hydrolases"/>
    <property type="match status" value="1"/>
</dbReference>
<feature type="domain" description="DNA mismatch repair proteins mutS family" evidence="8">
    <location>
        <begin position="669"/>
        <end position="685"/>
    </location>
</feature>
<evidence type="ECO:0000313" key="10">
    <source>
        <dbReference type="Proteomes" id="UP001378960"/>
    </source>
</evidence>
<dbReference type="Proteomes" id="UP001378960">
    <property type="component" value="Unassembled WGS sequence"/>
</dbReference>
<dbReference type="InterPro" id="IPR017261">
    <property type="entry name" value="DNA_mismatch_repair_MutS/MSH"/>
</dbReference>
<dbReference type="InterPro" id="IPR036187">
    <property type="entry name" value="DNA_mismatch_repair_MutS_sf"/>
</dbReference>
<keyword evidence="4" id="KW-0238">DNA-binding</keyword>
<name>A0AAV5R2N7_PICKL</name>
<keyword evidence="3" id="KW-0067">ATP-binding</keyword>
<dbReference type="PANTHER" id="PTHR11361">
    <property type="entry name" value="DNA MISMATCH REPAIR PROTEIN MUTS FAMILY MEMBER"/>
    <property type="match status" value="1"/>
</dbReference>
<dbReference type="SMART" id="SM00533">
    <property type="entry name" value="MUTSd"/>
    <property type="match status" value="1"/>
</dbReference>
<evidence type="ECO:0000256" key="7">
    <source>
        <dbReference type="SAM" id="MobiDB-lite"/>
    </source>
</evidence>
<gene>
    <name evidence="9" type="ORF">DAPK24_018570</name>
</gene>
<comment type="subunit">
    <text evidence="6">Heterodimer consisting of MSH2-MSH3 (MutS beta). Forms a ternary complex with MutL alpha (MLH1-PMS1).</text>
</comment>
<dbReference type="Gene3D" id="1.10.1420.10">
    <property type="match status" value="2"/>
</dbReference>
<evidence type="ECO:0000256" key="1">
    <source>
        <dbReference type="ARBA" id="ARBA00006271"/>
    </source>
</evidence>
<evidence type="ECO:0000256" key="4">
    <source>
        <dbReference type="ARBA" id="ARBA00023125"/>
    </source>
</evidence>
<dbReference type="SMART" id="SM00534">
    <property type="entry name" value="MUTSac"/>
    <property type="match status" value="1"/>
</dbReference>
<dbReference type="GO" id="GO:0030983">
    <property type="term" value="F:mismatched DNA binding"/>
    <property type="evidence" value="ECO:0007669"/>
    <property type="project" value="InterPro"/>
</dbReference>
<dbReference type="SUPFAM" id="SSF48334">
    <property type="entry name" value="DNA repair protein MutS, domain III"/>
    <property type="match status" value="1"/>
</dbReference>
<keyword evidence="2" id="KW-0547">Nucleotide-binding</keyword>
<evidence type="ECO:0000256" key="6">
    <source>
        <dbReference type="ARBA" id="ARBA00025902"/>
    </source>
</evidence>
<evidence type="ECO:0000259" key="8">
    <source>
        <dbReference type="PROSITE" id="PS00486"/>
    </source>
</evidence>
<feature type="compositionally biased region" description="Polar residues" evidence="7">
    <location>
        <begin position="1"/>
        <end position="13"/>
    </location>
</feature>
<keyword evidence="10" id="KW-1185">Reference proteome</keyword>
<dbReference type="Gene3D" id="3.40.50.300">
    <property type="entry name" value="P-loop containing nucleotide triphosphate hydrolases"/>
    <property type="match status" value="1"/>
</dbReference>
<sequence>MMPTSSSYFAKSRSQLRNKRPFSSILDDDSETNDAEPPGNNFNKILSTNEYLVTQQEDSANNTTNHTSTSIMVIYFTEGKYYICYYDPLSLKVQFIEPLSRTNDDSKIMKNLLNQFKPEELICNSKVKMSLNVSEEYLGFFVKLSVKANKDFSSCEGEIFFNDLLRELKRSNGDRDFISFLIRLESKDDYRYYCGLISALSLNFEILNMNHYSYRKTDMIKSMELNSLNGYMEIDLDSMVSLNILSNGEDGKKSVIDLFDKCGSRIGKLLLNEYLMRPLYDKKKINDRLDVISSILFEMEGGYKQSIIRQILDCIRTMPDICKVVNSLQVGEFKGTVWKQLRVFLINMIRIRDIIDSSDVLLECKVFKKYIENIDVDLVRRLRSELERVLDYESDIDNVSIQFGYNAELQNLQQNFDKMENILLKTSNQLTNRFGTEIITAYIPQFGYLIAIEKGNENNEYEGFEIVFNTSTTFYYKNETMREMDERFGDLYSLIRDKEIEVLYELKNRLVNKGLNNILDVYPFIGEIDVMICFALVSKNFNLTRPEIIDDDNDDEEELNCITLTGSFNILMRDQDFISNDIKITKDKKMMVITGPNYSGKSTILVQIGITIYLTQVGCYIPAKFGKLKIFANILTRINTLDSINCSQSTFMKDCQQMSKCIYKNTKDSLVLIDEFGKGTDVNDGPGLLGSIIKYFLNLRESPIVLISTHLTEIFEPDMIGMDEGINFKQMKVIVAEDIDSDSVNDDKKFDITYLYEMIDGITKDSGGLYCAYRCGIDKEIIEKAKFILDIIDRGGNIIEEFSELDEEEINLIDKDSEKMKRFLQLNFQDWEDKDVNKLREELLKIVI</sequence>
<dbReference type="InterPro" id="IPR007696">
    <property type="entry name" value="DNA_mismatch_repair_MutS_core"/>
</dbReference>
<dbReference type="PIRSF" id="PIRSF037677">
    <property type="entry name" value="DNA_mis_repair_Msh6"/>
    <property type="match status" value="1"/>
</dbReference>
<proteinExistence type="inferred from homology"/>
<dbReference type="InterPro" id="IPR027417">
    <property type="entry name" value="P-loop_NTPase"/>
</dbReference>
<feature type="region of interest" description="Disordered" evidence="7">
    <location>
        <begin position="1"/>
        <end position="41"/>
    </location>
</feature>
<evidence type="ECO:0000313" key="9">
    <source>
        <dbReference type="EMBL" id="GMM45282.1"/>
    </source>
</evidence>
<dbReference type="PROSITE" id="PS00486">
    <property type="entry name" value="DNA_MISMATCH_REPAIR_2"/>
    <property type="match status" value="1"/>
</dbReference>
<comment type="function">
    <text evidence="5">Component of the post-replicative DNA mismatch repair system (MMR). Heterodimerizes with MSH2 to form MutS beta, which binds to DNA mismatches thereby initiating DNA repair. MSH3 provides substrate-binding and substrate specificity to the complex. When bound, the MutS beta heterodimer bends the DNA helix and shields approximately 20 base pairs. Acts mainly to repair insertion-deletion loops (IDLs) from 2 to 13 nucleotides in size, but can also repair base-base and single insertion-deletion mismatches that occur during replication. After mismatch binding, forms a ternary complex with the MutL alpha heterodimer, which is thought to be responsible for directing the downstream MMR events, including strand discrimination, excision, and resynthesis. ATP binding and hydrolysis play a pivotal role in mismatch repair functions.</text>
</comment>
<accession>A0AAV5R2N7</accession>
<organism evidence="9 10">
    <name type="scientific">Pichia kluyveri</name>
    <name type="common">Yeast</name>
    <dbReference type="NCBI Taxonomy" id="36015"/>
    <lineage>
        <taxon>Eukaryota</taxon>
        <taxon>Fungi</taxon>
        <taxon>Dikarya</taxon>
        <taxon>Ascomycota</taxon>
        <taxon>Saccharomycotina</taxon>
        <taxon>Pichiomycetes</taxon>
        <taxon>Pichiales</taxon>
        <taxon>Pichiaceae</taxon>
        <taxon>Pichia</taxon>
    </lineage>
</organism>
<dbReference type="InterPro" id="IPR000432">
    <property type="entry name" value="DNA_mismatch_repair_MutS_C"/>
</dbReference>
<dbReference type="GO" id="GO:0006298">
    <property type="term" value="P:mismatch repair"/>
    <property type="evidence" value="ECO:0007669"/>
    <property type="project" value="InterPro"/>
</dbReference>
<dbReference type="GO" id="GO:0140664">
    <property type="term" value="F:ATP-dependent DNA damage sensor activity"/>
    <property type="evidence" value="ECO:0007669"/>
    <property type="project" value="InterPro"/>
</dbReference>
<protein>
    <submittedName>
        <fullName evidence="9">MutS family protein</fullName>
    </submittedName>
</protein>
<dbReference type="Pfam" id="PF05192">
    <property type="entry name" value="MutS_III"/>
    <property type="match status" value="1"/>
</dbReference>